<dbReference type="PANTHER" id="PTHR30390:SF6">
    <property type="entry name" value="DNAA INITIATOR-ASSOCIATING PROTEIN DIAA"/>
    <property type="match status" value="1"/>
</dbReference>
<keyword evidence="5 9" id="KW-0479">Metal-binding</keyword>
<dbReference type="EC" id="5.3.1.28" evidence="9"/>
<evidence type="ECO:0000256" key="7">
    <source>
        <dbReference type="ARBA" id="ARBA00023235"/>
    </source>
</evidence>
<keyword evidence="4 9" id="KW-0963">Cytoplasm</keyword>
<comment type="subcellular location">
    <subcellularLocation>
        <location evidence="2 9">Cytoplasm</location>
    </subcellularLocation>
</comment>
<feature type="binding site" evidence="9">
    <location>
        <position position="169"/>
    </location>
    <ligand>
        <name>Zn(2+)</name>
        <dbReference type="ChEBI" id="CHEBI:29105"/>
    </ligand>
</feature>
<accession>D3SM84</accession>
<dbReference type="KEGG" id="tal:Thal_1232"/>
<organism evidence="11 12">
    <name type="scientific">Thermocrinis albus (strain DSM 14484 / JCM 11386 / HI 11/12)</name>
    <dbReference type="NCBI Taxonomy" id="638303"/>
    <lineage>
        <taxon>Bacteria</taxon>
        <taxon>Pseudomonadati</taxon>
        <taxon>Aquificota</taxon>
        <taxon>Aquificia</taxon>
        <taxon>Aquificales</taxon>
        <taxon>Aquificaceae</taxon>
        <taxon>Thermocrinis</taxon>
    </lineage>
</organism>
<feature type="binding site" evidence="9">
    <location>
        <position position="62"/>
    </location>
    <ligand>
        <name>substrate</name>
    </ligand>
</feature>
<evidence type="ECO:0000313" key="11">
    <source>
        <dbReference type="EMBL" id="ADC89864.1"/>
    </source>
</evidence>
<dbReference type="Gene3D" id="3.40.50.10490">
    <property type="entry name" value="Glucose-6-phosphate isomerase like protein, domain 1"/>
    <property type="match status" value="1"/>
</dbReference>
<keyword evidence="12" id="KW-1185">Reference proteome</keyword>
<comment type="pathway">
    <text evidence="9">Carbohydrate biosynthesis; D-glycero-D-manno-heptose 7-phosphate biosynthesis; D-glycero-alpha-D-manno-heptose 7-phosphate and D-glycero-beta-D-manno-heptose 7-phosphate from sedoheptulose 7-phosphate: step 1/1.</text>
</comment>
<feature type="binding site" evidence="9">
    <location>
        <position position="169"/>
    </location>
    <ligand>
        <name>substrate</name>
    </ligand>
</feature>
<dbReference type="Proteomes" id="UP000002043">
    <property type="component" value="Chromosome"/>
</dbReference>
<name>D3SM84_THEAH</name>
<evidence type="ECO:0000256" key="5">
    <source>
        <dbReference type="ARBA" id="ARBA00022723"/>
    </source>
</evidence>
<dbReference type="PANTHER" id="PTHR30390">
    <property type="entry name" value="SEDOHEPTULOSE 7-PHOSPHATE ISOMERASE / DNAA INITIATOR-ASSOCIATING FACTOR FOR REPLICATION INITIATION"/>
    <property type="match status" value="1"/>
</dbReference>
<evidence type="ECO:0000256" key="2">
    <source>
        <dbReference type="ARBA" id="ARBA00004496"/>
    </source>
</evidence>
<keyword evidence="8 9" id="KW-0119">Carbohydrate metabolism</keyword>
<dbReference type="SUPFAM" id="SSF53697">
    <property type="entry name" value="SIS domain"/>
    <property type="match status" value="1"/>
</dbReference>
<dbReference type="GO" id="GO:0008968">
    <property type="term" value="F:D-sedoheptulose 7-phosphate isomerase activity"/>
    <property type="evidence" value="ECO:0007669"/>
    <property type="project" value="UniProtKB-UniRule"/>
</dbReference>
<feature type="binding site" evidence="9">
    <location>
        <begin position="49"/>
        <end position="51"/>
    </location>
    <ligand>
        <name>substrate</name>
    </ligand>
</feature>
<proteinExistence type="inferred from homology"/>
<keyword evidence="7 9" id="KW-0413">Isomerase</keyword>
<dbReference type="GO" id="GO:0005975">
    <property type="term" value="P:carbohydrate metabolic process"/>
    <property type="evidence" value="ECO:0007669"/>
    <property type="project" value="UniProtKB-UniRule"/>
</dbReference>
<dbReference type="InterPro" id="IPR035461">
    <property type="entry name" value="GmhA/DiaA"/>
</dbReference>
<protein>
    <recommendedName>
        <fullName evidence="9">Phosphoheptose isomerase</fullName>
        <ecNumber evidence="9">5.3.1.28</ecNumber>
    </recommendedName>
    <alternativeName>
        <fullName evidence="9">Sedoheptulose 7-phosphate isomerase</fullName>
    </alternativeName>
</protein>
<evidence type="ECO:0000256" key="8">
    <source>
        <dbReference type="ARBA" id="ARBA00023277"/>
    </source>
</evidence>
<feature type="binding site" evidence="9">
    <location>
        <begin position="117"/>
        <end position="119"/>
    </location>
    <ligand>
        <name>substrate</name>
    </ligand>
</feature>
<evidence type="ECO:0000256" key="9">
    <source>
        <dbReference type="HAMAP-Rule" id="MF_00067"/>
    </source>
</evidence>
<dbReference type="GO" id="GO:0005737">
    <property type="term" value="C:cytoplasm"/>
    <property type="evidence" value="ECO:0007669"/>
    <property type="project" value="UniProtKB-SubCell"/>
</dbReference>
<dbReference type="STRING" id="638303.Thal_1232"/>
<dbReference type="Pfam" id="PF13580">
    <property type="entry name" value="SIS_2"/>
    <property type="match status" value="1"/>
</dbReference>
<dbReference type="EMBL" id="CP001931">
    <property type="protein sequence ID" value="ADC89864.1"/>
    <property type="molecule type" value="Genomic_DNA"/>
</dbReference>
<evidence type="ECO:0000256" key="1">
    <source>
        <dbReference type="ARBA" id="ARBA00000348"/>
    </source>
</evidence>
<dbReference type="GO" id="GO:0008270">
    <property type="term" value="F:zinc ion binding"/>
    <property type="evidence" value="ECO:0007669"/>
    <property type="project" value="UniProtKB-UniRule"/>
</dbReference>
<dbReference type="GO" id="GO:0097367">
    <property type="term" value="F:carbohydrate derivative binding"/>
    <property type="evidence" value="ECO:0007669"/>
    <property type="project" value="InterPro"/>
</dbReference>
<dbReference type="InterPro" id="IPR001347">
    <property type="entry name" value="SIS_dom"/>
</dbReference>
<dbReference type="PROSITE" id="PS51464">
    <property type="entry name" value="SIS"/>
    <property type="match status" value="1"/>
</dbReference>
<gene>
    <name evidence="9" type="primary">gmhA</name>
    <name evidence="11" type="ordered locus">Thal_1232</name>
</gene>
<evidence type="ECO:0000256" key="6">
    <source>
        <dbReference type="ARBA" id="ARBA00022833"/>
    </source>
</evidence>
<evidence type="ECO:0000313" key="12">
    <source>
        <dbReference type="Proteomes" id="UP000002043"/>
    </source>
</evidence>
<feature type="binding site" evidence="9">
    <location>
        <position position="62"/>
    </location>
    <ligand>
        <name>Zn(2+)</name>
        <dbReference type="ChEBI" id="CHEBI:29105"/>
    </ligand>
</feature>
<comment type="similarity">
    <text evidence="3 9">Belongs to the SIS family. GmhA subfamily.</text>
</comment>
<feature type="binding site" evidence="9">
    <location>
        <position position="58"/>
    </location>
    <ligand>
        <name>Zn(2+)</name>
        <dbReference type="ChEBI" id="CHEBI:29105"/>
    </ligand>
</feature>
<feature type="binding site" evidence="9">
    <location>
        <begin position="91"/>
        <end position="92"/>
    </location>
    <ligand>
        <name>substrate</name>
    </ligand>
</feature>
<reference evidence="12" key="1">
    <citation type="journal article" date="2010" name="Stand. Genomic Sci.">
        <title>Complete genome sequence of Thermocrinis albus type strain (HI 11/12T).</title>
        <authorList>
            <person name="Wirth R."/>
            <person name="Sikorski J."/>
            <person name="Brambilla E."/>
            <person name="Misra M."/>
            <person name="Lapidus A."/>
            <person name="Copeland A."/>
            <person name="Nolan M."/>
            <person name="Lucas S."/>
            <person name="Chen F."/>
            <person name="Tice H."/>
            <person name="Cheng J.F."/>
            <person name="Han C."/>
            <person name="Detter J.C."/>
            <person name="Tapia R."/>
            <person name="Bruce D."/>
            <person name="Goodwin L."/>
            <person name="Pitluck S."/>
            <person name="Pati A."/>
            <person name="Anderson I."/>
            <person name="Ivanova N."/>
            <person name="Mavromatis K."/>
            <person name="Mikhailova N."/>
            <person name="Chen A."/>
            <person name="Palaniappan K."/>
            <person name="Bilek Y."/>
            <person name="Hader T."/>
            <person name="Land M."/>
            <person name="Hauser L."/>
            <person name="Chang Y.J."/>
            <person name="Jeffries C.D."/>
            <person name="Tindall B.J."/>
            <person name="Rohde M."/>
            <person name="Goker M."/>
            <person name="Bristow J."/>
            <person name="Eisen J.A."/>
            <person name="Markowitz V."/>
            <person name="Hugenholtz P."/>
            <person name="Kyrpides N.C."/>
            <person name="Klenk H.P."/>
        </authorList>
    </citation>
    <scope>NUCLEOTIDE SEQUENCE [LARGE SCALE GENOMIC DNA]</scope>
    <source>
        <strain evidence="12">DSM 14484 / JCM 11386 / HI 11/12</strain>
    </source>
</reference>
<comment type="catalytic activity">
    <reaction evidence="1 9">
        <text>2 D-sedoheptulose 7-phosphate = D-glycero-alpha-D-manno-heptose 7-phosphate + D-glycero-beta-D-manno-heptose 7-phosphate</text>
        <dbReference type="Rhea" id="RHEA:27489"/>
        <dbReference type="ChEBI" id="CHEBI:57483"/>
        <dbReference type="ChEBI" id="CHEBI:60203"/>
        <dbReference type="ChEBI" id="CHEBI:60204"/>
        <dbReference type="EC" id="5.3.1.28"/>
    </reaction>
</comment>
<evidence type="ECO:0000256" key="4">
    <source>
        <dbReference type="ARBA" id="ARBA00022490"/>
    </source>
</evidence>
<dbReference type="HOGENOM" id="CLU_080999_3_0_0"/>
<dbReference type="InterPro" id="IPR050099">
    <property type="entry name" value="SIS_GmhA/DiaA_subfam"/>
</dbReference>
<dbReference type="RefSeq" id="WP_012992270.1">
    <property type="nucleotide sequence ID" value="NC_013894.1"/>
</dbReference>
<dbReference type="GO" id="GO:2001061">
    <property type="term" value="P:D-glycero-D-manno-heptose 7-phosphate biosynthetic process"/>
    <property type="evidence" value="ECO:0007669"/>
    <property type="project" value="UniProtKB-UniPathway"/>
</dbReference>
<dbReference type="OrthoDB" id="9781311at2"/>
<dbReference type="InterPro" id="IPR046348">
    <property type="entry name" value="SIS_dom_sf"/>
</dbReference>
<sequence>MLDLVKKAFKESADVKLAFVELYAERILEVGLIIATAIKDGNKVILFGNGGSAADAQHIAAELIGRFKEDRKPLPAIALTTDTSVLTALGNDYGFESIFERQVEALCMPGDVVIGITTSGNSPNVVRALAKAHDLGALTVAFTGRNGGKVVDVAHYSFVVPSYETPRIQECHITLGHVLCEIVERELGLA</sequence>
<feature type="binding site" evidence="9">
    <location>
        <position position="177"/>
    </location>
    <ligand>
        <name>Zn(2+)</name>
        <dbReference type="ChEBI" id="CHEBI:29105"/>
    </ligand>
</feature>
<feature type="binding site" evidence="9">
    <location>
        <position position="122"/>
    </location>
    <ligand>
        <name>substrate</name>
    </ligand>
</feature>
<dbReference type="HAMAP" id="MF_00067">
    <property type="entry name" value="GmhA"/>
    <property type="match status" value="1"/>
</dbReference>
<evidence type="ECO:0000256" key="3">
    <source>
        <dbReference type="ARBA" id="ARBA00009894"/>
    </source>
</evidence>
<dbReference type="UniPathway" id="UPA00041">
    <property type="reaction ID" value="UER00436"/>
</dbReference>
<comment type="function">
    <text evidence="9">Catalyzes the isomerization of sedoheptulose 7-phosphate in D-glycero-D-manno-heptose 7-phosphate.</text>
</comment>
<evidence type="ECO:0000259" key="10">
    <source>
        <dbReference type="PROSITE" id="PS51464"/>
    </source>
</evidence>
<dbReference type="CDD" id="cd05006">
    <property type="entry name" value="SIS_GmhA"/>
    <property type="match status" value="1"/>
</dbReference>
<dbReference type="eggNOG" id="COG0279">
    <property type="taxonomic scope" value="Bacteria"/>
</dbReference>
<feature type="domain" description="SIS" evidence="10">
    <location>
        <begin position="34"/>
        <end position="190"/>
    </location>
</feature>
<dbReference type="InterPro" id="IPR004515">
    <property type="entry name" value="Phosphoheptose_Isoase"/>
</dbReference>
<comment type="cofactor">
    <cofactor evidence="9">
        <name>Zn(2+)</name>
        <dbReference type="ChEBI" id="CHEBI:29105"/>
    </cofactor>
    <text evidence="9">Binds 1 zinc ion per subunit.</text>
</comment>
<comment type="miscellaneous">
    <text evidence="9">The reaction produces a racemic mixture of D-glycero-alpha-D-manno-heptose 7-phosphate and D-glycero-beta-D-manno-heptose 7-phosphate.</text>
</comment>
<dbReference type="AlphaFoldDB" id="D3SM84"/>
<keyword evidence="6 9" id="KW-0862">Zinc</keyword>